<dbReference type="SUPFAM" id="SSF55166">
    <property type="entry name" value="Hedgehog/DD-peptidase"/>
    <property type="match status" value="1"/>
</dbReference>
<sequence length="381" mass="38692">MPGSSACTAACLSPRTCDVSGCGLAWSSIPGEVVIRRVAVAVVAAVSIAVGVAGGATAWTAAERREALGLREAAQARVERALVAVHEDSAARIAATTTSHVAGAQGLQTGARAALAAAVAQGRLTVEESAGRVGEDETPRVTLAARLDAAEAAAASASPTVARRLTAEVGEAEQAVHAAVAAEQERVAAAEQAAARQAARAAAPAARPRAAASAASGSSTGTDRCATTYGGPAFYTSAPTEGGDGSNGRLPASALSAVSWARDSRGTPFYLRSDATAALERLNVAFRAALGHDLALDLTYRDYDTQVAMRAALGSVAAVPGTSSHGTGLALDVPELPCAYGWDSPARAWLVANGPAYGWVSPTWARQNGSNPEYWHYEYRG</sequence>
<comment type="caution">
    <text evidence="4">The sequence shown here is derived from an EMBL/GenBank/DDBJ whole genome shotgun (WGS) entry which is preliminary data.</text>
</comment>
<keyword evidence="4" id="KW-0378">Hydrolase</keyword>
<keyword evidence="4" id="KW-0645">Protease</keyword>
<accession>A0ABR8QAC4</accession>
<dbReference type="EMBL" id="JACSQV010000002">
    <property type="protein sequence ID" value="MBD7917378.1"/>
    <property type="molecule type" value="Genomic_DNA"/>
</dbReference>
<dbReference type="GO" id="GO:0004180">
    <property type="term" value="F:carboxypeptidase activity"/>
    <property type="evidence" value="ECO:0007669"/>
    <property type="project" value="UniProtKB-KW"/>
</dbReference>
<reference evidence="4 5" key="1">
    <citation type="submission" date="2020-08" db="EMBL/GenBank/DDBJ databases">
        <title>A Genomic Blueprint of the Chicken Gut Microbiome.</title>
        <authorList>
            <person name="Gilroy R."/>
            <person name="Ravi A."/>
            <person name="Getino M."/>
            <person name="Pursley I."/>
            <person name="Horton D.L."/>
            <person name="Alikhan N.-F."/>
            <person name="Baker D."/>
            <person name="Gharbi K."/>
            <person name="Hall N."/>
            <person name="Watson M."/>
            <person name="Adriaenssens E.M."/>
            <person name="Foster-Nyarko E."/>
            <person name="Jarju S."/>
            <person name="Secka A."/>
            <person name="Antonio M."/>
            <person name="Oren A."/>
            <person name="Chaudhuri R."/>
            <person name="La Ragione R.M."/>
            <person name="Hildebrand F."/>
            <person name="Pallen M.J."/>
        </authorList>
    </citation>
    <scope>NUCLEOTIDE SEQUENCE [LARGE SCALE GENOMIC DNA]</scope>
    <source>
        <strain evidence="4 5">Sa3CUA2</strain>
    </source>
</reference>
<feature type="transmembrane region" description="Helical" evidence="2">
    <location>
        <begin position="38"/>
        <end position="62"/>
    </location>
</feature>
<proteinExistence type="predicted"/>
<keyword evidence="2" id="KW-0472">Membrane</keyword>
<protein>
    <submittedName>
        <fullName evidence="4">D-alanyl-D-alanine carboxypeptidase family protein</fullName>
    </submittedName>
</protein>
<dbReference type="CDD" id="cd14814">
    <property type="entry name" value="Peptidase_M15"/>
    <property type="match status" value="1"/>
</dbReference>
<organism evidence="4 5">
    <name type="scientific">Cellulomonas avistercoris</name>
    <dbReference type="NCBI Taxonomy" id="2762242"/>
    <lineage>
        <taxon>Bacteria</taxon>
        <taxon>Bacillati</taxon>
        <taxon>Actinomycetota</taxon>
        <taxon>Actinomycetes</taxon>
        <taxon>Micrococcales</taxon>
        <taxon>Cellulomonadaceae</taxon>
        <taxon>Cellulomonas</taxon>
    </lineage>
</organism>
<feature type="domain" description="D-alanyl-D-alanine carboxypeptidase-like core" evidence="3">
    <location>
        <begin position="270"/>
        <end position="381"/>
    </location>
</feature>
<dbReference type="InterPro" id="IPR009045">
    <property type="entry name" value="Zn_M74/Hedgehog-like"/>
</dbReference>
<dbReference type="Proteomes" id="UP000604241">
    <property type="component" value="Unassembled WGS sequence"/>
</dbReference>
<name>A0ABR8QAC4_9CELL</name>
<evidence type="ECO:0000256" key="1">
    <source>
        <dbReference type="SAM" id="MobiDB-lite"/>
    </source>
</evidence>
<evidence type="ECO:0000259" key="3">
    <source>
        <dbReference type="Pfam" id="PF02557"/>
    </source>
</evidence>
<keyword evidence="4" id="KW-0121">Carboxypeptidase</keyword>
<dbReference type="Pfam" id="PF02557">
    <property type="entry name" value="VanY"/>
    <property type="match status" value="1"/>
</dbReference>
<dbReference type="Gene3D" id="3.30.1380.10">
    <property type="match status" value="1"/>
</dbReference>
<dbReference type="InterPro" id="IPR003709">
    <property type="entry name" value="VanY-like_core_dom"/>
</dbReference>
<evidence type="ECO:0000313" key="5">
    <source>
        <dbReference type="Proteomes" id="UP000604241"/>
    </source>
</evidence>
<evidence type="ECO:0000313" key="4">
    <source>
        <dbReference type="EMBL" id="MBD7917378.1"/>
    </source>
</evidence>
<keyword evidence="5" id="KW-1185">Reference proteome</keyword>
<evidence type="ECO:0000256" key="2">
    <source>
        <dbReference type="SAM" id="Phobius"/>
    </source>
</evidence>
<gene>
    <name evidence="4" type="ORF">H9657_03670</name>
</gene>
<feature type="compositionally biased region" description="Low complexity" evidence="1">
    <location>
        <begin position="200"/>
        <end position="219"/>
    </location>
</feature>
<keyword evidence="2" id="KW-1133">Transmembrane helix</keyword>
<keyword evidence="2" id="KW-0812">Transmembrane</keyword>
<feature type="region of interest" description="Disordered" evidence="1">
    <location>
        <begin position="200"/>
        <end position="223"/>
    </location>
</feature>